<accession>A0ACB0ZD11</accession>
<comment type="caution">
    <text evidence="1">The sequence shown here is derived from an EMBL/GenBank/DDBJ whole genome shotgun (WGS) entry which is preliminary data.</text>
</comment>
<gene>
    <name evidence="1" type="ORF">MENTE1834_LOCUS23717</name>
</gene>
<evidence type="ECO:0000313" key="2">
    <source>
        <dbReference type="Proteomes" id="UP001497535"/>
    </source>
</evidence>
<organism evidence="1 2">
    <name type="scientific">Meloidogyne enterolobii</name>
    <name type="common">Root-knot nematode worm</name>
    <name type="synonym">Meloidogyne mayaguensis</name>
    <dbReference type="NCBI Taxonomy" id="390850"/>
    <lineage>
        <taxon>Eukaryota</taxon>
        <taxon>Metazoa</taxon>
        <taxon>Ecdysozoa</taxon>
        <taxon>Nematoda</taxon>
        <taxon>Chromadorea</taxon>
        <taxon>Rhabditida</taxon>
        <taxon>Tylenchina</taxon>
        <taxon>Tylenchomorpha</taxon>
        <taxon>Tylenchoidea</taxon>
        <taxon>Meloidogynidae</taxon>
        <taxon>Meloidogyninae</taxon>
        <taxon>Meloidogyne</taxon>
    </lineage>
</organism>
<evidence type="ECO:0000313" key="1">
    <source>
        <dbReference type="EMBL" id="CAK5076841.1"/>
    </source>
</evidence>
<sequence length="74" mass="8859">MKLACGRYGMFPGLFPLRKLLFCPNECNILFNIKRKFDKEKVWYEWFIEYEENGELIKSELQNENGESQSMNLS</sequence>
<name>A0ACB0ZD11_MELEN</name>
<dbReference type="Proteomes" id="UP001497535">
    <property type="component" value="Unassembled WGS sequence"/>
</dbReference>
<reference evidence="1" key="1">
    <citation type="submission" date="2023-11" db="EMBL/GenBank/DDBJ databases">
        <authorList>
            <person name="Poullet M."/>
        </authorList>
    </citation>
    <scope>NUCLEOTIDE SEQUENCE</scope>
    <source>
        <strain evidence="1">E1834</strain>
    </source>
</reference>
<proteinExistence type="predicted"/>
<dbReference type="EMBL" id="CAVMJV010000031">
    <property type="protein sequence ID" value="CAK5076841.1"/>
    <property type="molecule type" value="Genomic_DNA"/>
</dbReference>
<keyword evidence="2" id="KW-1185">Reference proteome</keyword>
<protein>
    <submittedName>
        <fullName evidence="1">Uncharacterized protein</fullName>
    </submittedName>
</protein>